<keyword evidence="3" id="KW-0378">Hydrolase</keyword>
<evidence type="ECO:0000256" key="1">
    <source>
        <dbReference type="SAM" id="Phobius"/>
    </source>
</evidence>
<evidence type="ECO:0000259" key="2">
    <source>
        <dbReference type="Pfam" id="PF12697"/>
    </source>
</evidence>
<keyword evidence="1" id="KW-0812">Transmembrane</keyword>
<reference evidence="3 4" key="1">
    <citation type="submission" date="2018-10" db="EMBL/GenBank/DDBJ databases">
        <title>Fifty Aureobasidium pullulans genomes reveal a recombining polyextremotolerant generalist.</title>
        <authorList>
            <person name="Gostincar C."/>
            <person name="Turk M."/>
            <person name="Zajc J."/>
            <person name="Gunde-Cimerman N."/>
        </authorList>
    </citation>
    <scope>NUCLEOTIDE SEQUENCE [LARGE SCALE GENOMIC DNA]</scope>
    <source>
        <strain evidence="3 4">EXF-11318</strain>
    </source>
</reference>
<dbReference type="Pfam" id="PF12697">
    <property type="entry name" value="Abhydrolase_6"/>
    <property type="match status" value="1"/>
</dbReference>
<dbReference type="InterPro" id="IPR029058">
    <property type="entry name" value="AB_hydrolase_fold"/>
</dbReference>
<dbReference type="PANTHER" id="PTHR12277:SF81">
    <property type="entry name" value="PROTEIN ABHD13"/>
    <property type="match status" value="1"/>
</dbReference>
<sequence length="390" mass="42185">MGVLKSGFLFLVFTVSLYPVLVLLLTNPWLQRHALYAHKIHSGFWHDVNKPESFGFAAHQVTPFNVSTLDNEVLYAWHILPLATVARNRDTLAAADPLDQTLPLQLLKSDPEARVVINCSKNRKADKLPVHGNAGHVAQGWRTDTYRALSNQPHTHIFTVDYRGFGRSTGSPTEGGLITDGRALVNYVLSLGIPPSRIVILGQSLGTAVASAVGLSFADPTSELLPQPIVGATAEKAVFRSIILVAPFSSLPDLLLSYRIGGLIPVLAPLRSSRFLVSMISKYILDTWPSGLRLNAYVSAATSVGSKNNGAGNVHILHARDDQDIAFAQTEKLFALATGREVEVLPLGTKDAAAKGKVGVRVEMLQYGMHNRVVTYAPVGLAVMRAFEGI</sequence>
<dbReference type="InterPro" id="IPR000073">
    <property type="entry name" value="AB_hydrolase_1"/>
</dbReference>
<feature type="transmembrane region" description="Helical" evidence="1">
    <location>
        <begin position="6"/>
        <end position="25"/>
    </location>
</feature>
<dbReference type="Gene3D" id="3.40.50.1820">
    <property type="entry name" value="alpha/beta hydrolase"/>
    <property type="match status" value="1"/>
</dbReference>
<evidence type="ECO:0000313" key="3">
    <source>
        <dbReference type="EMBL" id="THW11983.1"/>
    </source>
</evidence>
<dbReference type="PANTHER" id="PTHR12277">
    <property type="entry name" value="ALPHA/BETA HYDROLASE DOMAIN-CONTAINING PROTEIN"/>
    <property type="match status" value="1"/>
</dbReference>
<organism evidence="3 4">
    <name type="scientific">Aureobasidium pullulans</name>
    <name type="common">Black yeast</name>
    <name type="synonym">Pullularia pullulans</name>
    <dbReference type="NCBI Taxonomy" id="5580"/>
    <lineage>
        <taxon>Eukaryota</taxon>
        <taxon>Fungi</taxon>
        <taxon>Dikarya</taxon>
        <taxon>Ascomycota</taxon>
        <taxon>Pezizomycotina</taxon>
        <taxon>Dothideomycetes</taxon>
        <taxon>Dothideomycetidae</taxon>
        <taxon>Dothideales</taxon>
        <taxon>Saccotheciaceae</taxon>
        <taxon>Aureobasidium</taxon>
    </lineage>
</organism>
<keyword evidence="1" id="KW-0472">Membrane</keyword>
<comment type="caution">
    <text evidence="3">The sequence shown here is derived from an EMBL/GenBank/DDBJ whole genome shotgun (WGS) entry which is preliminary data.</text>
</comment>
<feature type="domain" description="AB hydrolase-1" evidence="2">
    <location>
        <begin position="130"/>
        <end position="288"/>
    </location>
</feature>
<dbReference type="GO" id="GO:0016787">
    <property type="term" value="F:hydrolase activity"/>
    <property type="evidence" value="ECO:0007669"/>
    <property type="project" value="UniProtKB-KW"/>
</dbReference>
<evidence type="ECO:0000313" key="4">
    <source>
        <dbReference type="Proteomes" id="UP000308014"/>
    </source>
</evidence>
<dbReference type="AlphaFoldDB" id="A0A4S8VJA8"/>
<proteinExistence type="predicted"/>
<gene>
    <name evidence="3" type="ORF">D6D24_06865</name>
</gene>
<dbReference type="EMBL" id="QZAJ01000305">
    <property type="protein sequence ID" value="THW11983.1"/>
    <property type="molecule type" value="Genomic_DNA"/>
</dbReference>
<protein>
    <submittedName>
        <fullName evidence="3">Alpha/beta-hydrolase</fullName>
    </submittedName>
</protein>
<dbReference type="SUPFAM" id="SSF53474">
    <property type="entry name" value="alpha/beta-Hydrolases"/>
    <property type="match status" value="1"/>
</dbReference>
<name>A0A4S8VJA8_AURPU</name>
<accession>A0A4S8VJA8</accession>
<keyword evidence="1" id="KW-1133">Transmembrane helix</keyword>
<dbReference type="Proteomes" id="UP000308014">
    <property type="component" value="Unassembled WGS sequence"/>
</dbReference>